<protein>
    <submittedName>
        <fullName evidence="4">D-glycero-beta-D-manno-heptose-7-phosphate kinase</fullName>
    </submittedName>
</protein>
<dbReference type="RefSeq" id="WP_149267402.1">
    <property type="nucleotide sequence ID" value="NZ_VFJB01000010.1"/>
</dbReference>
<evidence type="ECO:0000256" key="2">
    <source>
        <dbReference type="ARBA" id="ARBA00022777"/>
    </source>
</evidence>
<dbReference type="Pfam" id="PF00294">
    <property type="entry name" value="PfkB"/>
    <property type="match status" value="1"/>
</dbReference>
<dbReference type="InterPro" id="IPR002173">
    <property type="entry name" value="Carboh/pur_kinase_PfkB_CS"/>
</dbReference>
<dbReference type="FunFam" id="3.40.1190.20:FF:000002">
    <property type="entry name" value="Bifunctional protein HldE"/>
    <property type="match status" value="1"/>
</dbReference>
<keyword evidence="1" id="KW-0808">Transferase</keyword>
<dbReference type="NCBIfam" id="TIGR02198">
    <property type="entry name" value="rfaE_dom_I"/>
    <property type="match status" value="1"/>
</dbReference>
<name>A0A5A8F0D3_9BACT</name>
<dbReference type="InterPro" id="IPR029056">
    <property type="entry name" value="Ribokinase-like"/>
</dbReference>
<keyword evidence="5" id="KW-1185">Reference proteome</keyword>
<dbReference type="CDD" id="cd01172">
    <property type="entry name" value="RfaE_like"/>
    <property type="match status" value="1"/>
</dbReference>
<feature type="domain" description="Carbohydrate kinase PfkB" evidence="3">
    <location>
        <begin position="19"/>
        <end position="312"/>
    </location>
</feature>
<sequence length="336" mass="36888">MSIDLKHFYSLIDNFKELKILVIGDLMLDVFIYGTVDRISPEAPVPVVDVKKEVLMPGGAANVAANLRALGVNVFLCGIVGKDGNGKILEQLLVERGVENQFFIDDGRMTSTKTRIVAHSQQMVRFDKEEKHKLKKKDTDKIIDYLKEVKDELDAIIVSDYGKGVITKYLIEQLVENFSEKIITVDPKIENFYYYKNVTSLTPNNKEASQATNIKIEDEESLIKCGKYILNKLGTKSLLITRGAEGMTVFVDEEVRHIPAVAKEVYDVTGAGDTVISVFTSALAAGGNFVDAAILSNAAAGIVVGKVGTATTTTDELKENLPMLLKKMMEVTDGSA</sequence>
<dbReference type="Proteomes" id="UP000322876">
    <property type="component" value="Unassembled WGS sequence"/>
</dbReference>
<proteinExistence type="predicted"/>
<dbReference type="InterPro" id="IPR011913">
    <property type="entry name" value="RfaE_dom_I"/>
</dbReference>
<dbReference type="EMBL" id="VFJB01000010">
    <property type="protein sequence ID" value="KAA0256822.1"/>
    <property type="molecule type" value="Genomic_DNA"/>
</dbReference>
<dbReference type="OrthoDB" id="9802794at2"/>
<comment type="caution">
    <text evidence="4">The sequence shown here is derived from an EMBL/GenBank/DDBJ whole genome shotgun (WGS) entry which is preliminary data.</text>
</comment>
<dbReference type="InterPro" id="IPR011611">
    <property type="entry name" value="PfkB_dom"/>
</dbReference>
<reference evidence="4 5" key="1">
    <citation type="submission" date="2019-06" db="EMBL/GenBank/DDBJ databases">
        <title>Genomic insights into carbon and energy metabolism of Deferribacter autotrophicus revealed new metabolic traits in the phylum Deferribacteres.</title>
        <authorList>
            <person name="Slobodkin A.I."/>
            <person name="Slobodkina G.B."/>
            <person name="Allioux M."/>
            <person name="Alain K."/>
            <person name="Jebbar M."/>
            <person name="Shadrin V."/>
            <person name="Kublanov I.V."/>
            <person name="Toshchakov S.V."/>
            <person name="Bonch-Osmolovskaya E.A."/>
        </authorList>
    </citation>
    <scope>NUCLEOTIDE SEQUENCE [LARGE SCALE GENOMIC DNA]</scope>
    <source>
        <strain evidence="4 5">SL50</strain>
    </source>
</reference>
<evidence type="ECO:0000313" key="4">
    <source>
        <dbReference type="EMBL" id="KAA0256822.1"/>
    </source>
</evidence>
<organism evidence="4 5">
    <name type="scientific">Deferribacter autotrophicus</name>
    <dbReference type="NCBI Taxonomy" id="500465"/>
    <lineage>
        <taxon>Bacteria</taxon>
        <taxon>Pseudomonadati</taxon>
        <taxon>Deferribacterota</taxon>
        <taxon>Deferribacteres</taxon>
        <taxon>Deferribacterales</taxon>
        <taxon>Deferribacteraceae</taxon>
        <taxon>Deferribacter</taxon>
    </lineage>
</organism>
<keyword evidence="2 4" id="KW-0418">Kinase</keyword>
<dbReference type="PANTHER" id="PTHR46969">
    <property type="entry name" value="BIFUNCTIONAL PROTEIN HLDE"/>
    <property type="match status" value="1"/>
</dbReference>
<evidence type="ECO:0000256" key="1">
    <source>
        <dbReference type="ARBA" id="ARBA00022679"/>
    </source>
</evidence>
<dbReference type="AlphaFoldDB" id="A0A5A8F0D3"/>
<dbReference type="Gene3D" id="3.40.1190.20">
    <property type="match status" value="1"/>
</dbReference>
<evidence type="ECO:0000313" key="5">
    <source>
        <dbReference type="Proteomes" id="UP000322876"/>
    </source>
</evidence>
<dbReference type="PANTHER" id="PTHR46969:SF1">
    <property type="entry name" value="BIFUNCTIONAL PROTEIN HLDE"/>
    <property type="match status" value="1"/>
</dbReference>
<dbReference type="PROSITE" id="PS00583">
    <property type="entry name" value="PFKB_KINASES_1"/>
    <property type="match status" value="1"/>
</dbReference>
<accession>A0A5A8F0D3</accession>
<evidence type="ECO:0000259" key="3">
    <source>
        <dbReference type="Pfam" id="PF00294"/>
    </source>
</evidence>
<dbReference type="SUPFAM" id="SSF53613">
    <property type="entry name" value="Ribokinase-like"/>
    <property type="match status" value="1"/>
</dbReference>
<dbReference type="GO" id="GO:0016773">
    <property type="term" value="F:phosphotransferase activity, alcohol group as acceptor"/>
    <property type="evidence" value="ECO:0007669"/>
    <property type="project" value="InterPro"/>
</dbReference>
<dbReference type="GO" id="GO:0033786">
    <property type="term" value="F:heptose-1-phosphate adenylyltransferase activity"/>
    <property type="evidence" value="ECO:0007669"/>
    <property type="project" value="TreeGrafter"/>
</dbReference>
<gene>
    <name evidence="4" type="primary">rfaE1</name>
    <name evidence="4" type="ORF">FHQ18_11880</name>
</gene>
<dbReference type="GO" id="GO:0005829">
    <property type="term" value="C:cytosol"/>
    <property type="evidence" value="ECO:0007669"/>
    <property type="project" value="TreeGrafter"/>
</dbReference>
<dbReference type="GO" id="GO:0033785">
    <property type="term" value="F:heptose 7-phosphate kinase activity"/>
    <property type="evidence" value="ECO:0007669"/>
    <property type="project" value="TreeGrafter"/>
</dbReference>